<comment type="subcellular location">
    <subcellularLocation>
        <location evidence="2">Cell membrane</location>
    </subcellularLocation>
    <subcellularLocation>
        <location evidence="1">Membrane</location>
        <topology evidence="1">Single-pass membrane protein</topology>
    </subcellularLocation>
</comment>
<dbReference type="Gene3D" id="3.30.479.30">
    <property type="entry name" value="Band 7 domain"/>
    <property type="match status" value="1"/>
</dbReference>
<keyword evidence="7" id="KW-0812">Transmembrane</keyword>
<protein>
    <submittedName>
        <fullName evidence="9">Flotillin</fullName>
    </submittedName>
</protein>
<dbReference type="SUPFAM" id="SSF117892">
    <property type="entry name" value="Band 7/SPFH domain"/>
    <property type="match status" value="1"/>
</dbReference>
<proteinExistence type="inferred from homology"/>
<dbReference type="PANTHER" id="PTHR13806:SF31">
    <property type="entry name" value="FLOTILLIN-LIKE PROTEIN 1-RELATED"/>
    <property type="match status" value="1"/>
</dbReference>
<evidence type="ECO:0000256" key="2">
    <source>
        <dbReference type="ARBA" id="ARBA00004236"/>
    </source>
</evidence>
<evidence type="ECO:0000256" key="1">
    <source>
        <dbReference type="ARBA" id="ARBA00004167"/>
    </source>
</evidence>
<feature type="region of interest" description="Disordered" evidence="6">
    <location>
        <begin position="465"/>
        <end position="491"/>
    </location>
</feature>
<evidence type="ECO:0000313" key="10">
    <source>
        <dbReference type="Proteomes" id="UP000566995"/>
    </source>
</evidence>
<feature type="transmembrane region" description="Helical" evidence="7">
    <location>
        <begin position="6"/>
        <end position="26"/>
    </location>
</feature>
<evidence type="ECO:0000256" key="3">
    <source>
        <dbReference type="ARBA" id="ARBA00007161"/>
    </source>
</evidence>
<evidence type="ECO:0000256" key="5">
    <source>
        <dbReference type="ARBA" id="ARBA00023136"/>
    </source>
</evidence>
<sequence length="491" mass="52612">MSEFALGLMPWVMGLGFIIFTVVCFMKQYRLVPNDEVMVVYGGLNKTGAAKIIKGGSGTFIIPFIQQFRMLSLAPRTVKIDLENTLSADKIRVNVPSVFTYGVGVKEPEVLQDAARLLLDMNTQQVDSLAISTITGSLRQVIADLSIEELIRDRDTLIKRVEEIVGSQLRKVGLVILNSNITDITDSSGFIDAIGQKAASQAVNQAKIEVAEQTRKGEIGVQEHNTERMIGVAKQKTGAELGVNTAERDRMVGVAKLEAETVNGKNMARAEMADSNATLQQREAAAYEAGEVRRAQAESRVADEQRQARQAELGRDSLPKAEIERQEAIIAAEAEASVTQKKAEGEAAAIFARYEAEARGQQKVYDAQAAGFKAIVDACGGNADAAIRMILADKSPILAEIQAKALSNLNIGNVTVWDSGSGSGDGEDGALKRVTRDFLSMIPAAHGIAKEMGVSLPSFLGQMLSGKGEVNPDAPPPPVTEGEVVSEQAKA</sequence>
<dbReference type="PANTHER" id="PTHR13806">
    <property type="entry name" value="FLOTILLIN-RELATED"/>
    <property type="match status" value="1"/>
</dbReference>
<dbReference type="SMART" id="SM00244">
    <property type="entry name" value="PHB"/>
    <property type="match status" value="1"/>
</dbReference>
<reference evidence="9 10" key="1">
    <citation type="submission" date="2020-08" db="EMBL/GenBank/DDBJ databases">
        <title>Functional genomics of gut bacteria from endangered species of beetles.</title>
        <authorList>
            <person name="Carlos-Shanley C."/>
        </authorList>
    </citation>
    <scope>NUCLEOTIDE SEQUENCE [LARGE SCALE GENOMIC DNA]</scope>
    <source>
        <strain evidence="9 10">S00179</strain>
    </source>
</reference>
<dbReference type="EMBL" id="JACHLI010000036">
    <property type="protein sequence ID" value="MBB4867162.1"/>
    <property type="molecule type" value="Genomic_DNA"/>
</dbReference>
<comment type="caution">
    <text evidence="9">The sequence shown here is derived from an EMBL/GenBank/DDBJ whole genome shotgun (WGS) entry which is preliminary data.</text>
</comment>
<dbReference type="AlphaFoldDB" id="A0A7W7KQJ9"/>
<evidence type="ECO:0000256" key="4">
    <source>
        <dbReference type="ARBA" id="ARBA00022475"/>
    </source>
</evidence>
<name>A0A7W7KQJ9_PSENT</name>
<dbReference type="Pfam" id="PF01145">
    <property type="entry name" value="Band_7"/>
    <property type="match status" value="1"/>
</dbReference>
<keyword evidence="7" id="KW-1133">Transmembrane helix</keyword>
<dbReference type="InterPro" id="IPR036013">
    <property type="entry name" value="Band_7/SPFH_dom_sf"/>
</dbReference>
<dbReference type="InterPro" id="IPR027705">
    <property type="entry name" value="Flotillin_fam"/>
</dbReference>
<evidence type="ECO:0000259" key="8">
    <source>
        <dbReference type="SMART" id="SM00244"/>
    </source>
</evidence>
<comment type="similarity">
    <text evidence="3">Belongs to the band 7/mec-2 family. Flotillin subfamily.</text>
</comment>
<feature type="region of interest" description="Disordered" evidence="6">
    <location>
        <begin position="296"/>
        <end position="318"/>
    </location>
</feature>
<dbReference type="Proteomes" id="UP000566995">
    <property type="component" value="Unassembled WGS sequence"/>
</dbReference>
<keyword evidence="4" id="KW-1003">Cell membrane</keyword>
<organism evidence="9 10">
    <name type="scientific">Pseudomonas nitroreducens</name>
    <dbReference type="NCBI Taxonomy" id="46680"/>
    <lineage>
        <taxon>Bacteria</taxon>
        <taxon>Pseudomonadati</taxon>
        <taxon>Pseudomonadota</taxon>
        <taxon>Gammaproteobacteria</taxon>
        <taxon>Pseudomonadales</taxon>
        <taxon>Pseudomonadaceae</taxon>
        <taxon>Pseudomonas</taxon>
    </lineage>
</organism>
<evidence type="ECO:0000313" key="9">
    <source>
        <dbReference type="EMBL" id="MBB4867162.1"/>
    </source>
</evidence>
<dbReference type="GO" id="GO:0005886">
    <property type="term" value="C:plasma membrane"/>
    <property type="evidence" value="ECO:0007669"/>
    <property type="project" value="UniProtKB-SubCell"/>
</dbReference>
<dbReference type="RefSeq" id="WP_184596413.1">
    <property type="nucleotide sequence ID" value="NZ_JACHLI010000036.1"/>
</dbReference>
<gene>
    <name evidence="9" type="ORF">HNP46_006073</name>
</gene>
<dbReference type="InterPro" id="IPR001107">
    <property type="entry name" value="Band_7"/>
</dbReference>
<keyword evidence="5 7" id="KW-0472">Membrane</keyword>
<feature type="domain" description="Band 7" evidence="8">
    <location>
        <begin position="27"/>
        <end position="198"/>
    </location>
</feature>
<evidence type="ECO:0000256" key="6">
    <source>
        <dbReference type="SAM" id="MobiDB-lite"/>
    </source>
</evidence>
<dbReference type="CDD" id="cd03399">
    <property type="entry name" value="SPFH_flotillin"/>
    <property type="match status" value="1"/>
</dbReference>
<accession>A0A7W7KQJ9</accession>
<evidence type="ECO:0000256" key="7">
    <source>
        <dbReference type="SAM" id="Phobius"/>
    </source>
</evidence>